<proteinExistence type="predicted"/>
<evidence type="ECO:0000313" key="2">
    <source>
        <dbReference type="EMBL" id="TKV94979.1"/>
    </source>
</evidence>
<dbReference type="Gramene" id="TKV94979">
    <property type="protein sequence ID" value="TKV94979"/>
    <property type="gene ID" value="SEVIR_9G331650v2"/>
</dbReference>
<name>A0A4U6T0K4_SETVI</name>
<gene>
    <name evidence="2" type="ORF">SEVIR_9G331650v2</name>
</gene>
<accession>A0A4U6T0K4</accession>
<organism evidence="2 3">
    <name type="scientific">Setaria viridis</name>
    <name type="common">Green bristlegrass</name>
    <name type="synonym">Setaria italica subsp. viridis</name>
    <dbReference type="NCBI Taxonomy" id="4556"/>
    <lineage>
        <taxon>Eukaryota</taxon>
        <taxon>Viridiplantae</taxon>
        <taxon>Streptophyta</taxon>
        <taxon>Embryophyta</taxon>
        <taxon>Tracheophyta</taxon>
        <taxon>Spermatophyta</taxon>
        <taxon>Magnoliopsida</taxon>
        <taxon>Liliopsida</taxon>
        <taxon>Poales</taxon>
        <taxon>Poaceae</taxon>
        <taxon>PACMAD clade</taxon>
        <taxon>Panicoideae</taxon>
        <taxon>Panicodae</taxon>
        <taxon>Paniceae</taxon>
        <taxon>Cenchrinae</taxon>
        <taxon>Setaria</taxon>
    </lineage>
</organism>
<evidence type="ECO:0000256" key="1">
    <source>
        <dbReference type="SAM" id="MobiDB-lite"/>
    </source>
</evidence>
<reference evidence="2" key="1">
    <citation type="submission" date="2019-03" db="EMBL/GenBank/DDBJ databases">
        <title>WGS assembly of Setaria viridis.</title>
        <authorList>
            <person name="Huang P."/>
            <person name="Jenkins J."/>
            <person name="Grimwood J."/>
            <person name="Barry K."/>
            <person name="Healey A."/>
            <person name="Mamidi S."/>
            <person name="Sreedasyam A."/>
            <person name="Shu S."/>
            <person name="Feldman M."/>
            <person name="Wu J."/>
            <person name="Yu Y."/>
            <person name="Chen C."/>
            <person name="Johnson J."/>
            <person name="Rokhsar D."/>
            <person name="Baxter I."/>
            <person name="Schmutz J."/>
            <person name="Brutnell T."/>
            <person name="Kellogg E."/>
        </authorList>
    </citation>
    <scope>NUCLEOTIDE SEQUENCE [LARGE SCALE GENOMIC DNA]</scope>
</reference>
<dbReference type="Proteomes" id="UP000298652">
    <property type="component" value="Chromosome 9"/>
</dbReference>
<dbReference type="EMBL" id="CM016560">
    <property type="protein sequence ID" value="TKV94979.1"/>
    <property type="molecule type" value="Genomic_DNA"/>
</dbReference>
<feature type="region of interest" description="Disordered" evidence="1">
    <location>
        <begin position="53"/>
        <end position="78"/>
    </location>
</feature>
<sequence>MVRVRAASYSFLRSPTIPNTCCPPLAEEPTRCSRDCCERPTWVRRRRHGTCKRGHLPRTPVRPPMVQSSPASAPAAGVAVDMDDAQKVLEEMRPTKDSS</sequence>
<protein>
    <submittedName>
        <fullName evidence="2">Uncharacterized protein</fullName>
    </submittedName>
</protein>
<keyword evidence="3" id="KW-1185">Reference proteome</keyword>
<evidence type="ECO:0000313" key="3">
    <source>
        <dbReference type="Proteomes" id="UP000298652"/>
    </source>
</evidence>
<dbReference type="AlphaFoldDB" id="A0A4U6T0K4"/>
<feature type="compositionally biased region" description="Low complexity" evidence="1">
    <location>
        <begin position="64"/>
        <end position="78"/>
    </location>
</feature>